<sequence length="242" mass="27478">MGDFPSTLDAVAFGYLSLCTKDNLEMPALSFLISSKFPKLLLFVKRMEHLLDVPESKDFNEESNKKVEPISKSMPLFIVTDDPDSVKELFSNLAELVSPRINRTFDISILNALNPFSWYWKPEKHQNRGKLNNFIKPSQFMLGSLFIVLGFISSKRIFFSYADDDIHIVNDESDDVLNQIGTSSDLLSGFFDNNADSNVSSTPTRSGADEDRDEYIVIQGDEDDEDTLQEDLEAEIEMDFED</sequence>
<dbReference type="Proteomes" id="UP000187455">
    <property type="component" value="Unassembled WGS sequence"/>
</dbReference>
<keyword evidence="3" id="KW-1185">Reference proteome</keyword>
<dbReference type="InterPro" id="IPR033468">
    <property type="entry name" value="Metaxin_GST"/>
</dbReference>
<dbReference type="Pfam" id="PF17171">
    <property type="entry name" value="GST_C_6"/>
    <property type="match status" value="1"/>
</dbReference>
<name>A0A1R0GZB8_9FUNG</name>
<dbReference type="AlphaFoldDB" id="A0A1R0GZB8"/>
<accession>A0A1R0GZB8</accession>
<proteinExistence type="predicted"/>
<evidence type="ECO:0000313" key="2">
    <source>
        <dbReference type="EMBL" id="OLY82251.1"/>
    </source>
</evidence>
<dbReference type="STRING" id="133383.A0A1R0GZB8"/>
<feature type="domain" description="Metaxin glutathione S-transferase" evidence="1">
    <location>
        <begin position="1"/>
        <end position="47"/>
    </location>
</feature>
<gene>
    <name evidence="2" type="ORF">AYI68_g3629</name>
</gene>
<organism evidence="2 3">
    <name type="scientific">Smittium mucronatum</name>
    <dbReference type="NCBI Taxonomy" id="133383"/>
    <lineage>
        <taxon>Eukaryota</taxon>
        <taxon>Fungi</taxon>
        <taxon>Fungi incertae sedis</taxon>
        <taxon>Zoopagomycota</taxon>
        <taxon>Kickxellomycotina</taxon>
        <taxon>Harpellomycetes</taxon>
        <taxon>Harpellales</taxon>
        <taxon>Legeriomycetaceae</taxon>
        <taxon>Smittium</taxon>
    </lineage>
</organism>
<protein>
    <recommendedName>
        <fullName evidence="1">Metaxin glutathione S-transferase domain-containing protein</fullName>
    </recommendedName>
</protein>
<dbReference type="EMBL" id="LSSL01001731">
    <property type="protein sequence ID" value="OLY82251.1"/>
    <property type="molecule type" value="Genomic_DNA"/>
</dbReference>
<reference evidence="2 3" key="1">
    <citation type="journal article" date="2016" name="Mol. Biol. Evol.">
        <title>Genome-Wide Survey of Gut Fungi (Harpellales) Reveals the First Horizontally Transferred Ubiquitin Gene from a Mosquito Host.</title>
        <authorList>
            <person name="Wang Y."/>
            <person name="White M.M."/>
            <person name="Kvist S."/>
            <person name="Moncalvo J.M."/>
        </authorList>
    </citation>
    <scope>NUCLEOTIDE SEQUENCE [LARGE SCALE GENOMIC DNA]</scope>
    <source>
        <strain evidence="2 3">ALG-7-W6</strain>
    </source>
</reference>
<comment type="caution">
    <text evidence="2">The sequence shown here is derived from an EMBL/GenBank/DDBJ whole genome shotgun (WGS) entry which is preliminary data.</text>
</comment>
<evidence type="ECO:0000313" key="3">
    <source>
        <dbReference type="Proteomes" id="UP000187455"/>
    </source>
</evidence>
<evidence type="ECO:0000259" key="1">
    <source>
        <dbReference type="Pfam" id="PF17171"/>
    </source>
</evidence>
<dbReference type="OrthoDB" id="5579620at2759"/>